<dbReference type="SUPFAM" id="SSF81648">
    <property type="entry name" value="a domain/subunit of cytochrome bc1 complex (Ubiquinol-cytochrome c reductase)"/>
    <property type="match status" value="1"/>
</dbReference>
<evidence type="ECO:0000256" key="4">
    <source>
        <dbReference type="ARBA" id="ARBA00022448"/>
    </source>
</evidence>
<evidence type="ECO:0000256" key="1">
    <source>
        <dbReference type="ARBA" id="ARBA00002566"/>
    </source>
</evidence>
<evidence type="ECO:0000256" key="13">
    <source>
        <dbReference type="ARBA" id="ARBA00023075"/>
    </source>
</evidence>
<sequence>MNKMSNKPMRKTNLTLKMLNNLLLDLPAPMNLSIMWNWGSLLSFMLIIQILTGSLLAMHYTPHILLAYDMMIHIMNNINMGWVIRLIHVNGASMYFIFLYMHMGRNMYYHLYSNKLVWYIGYTIFLLSMMTAFMGYILPWGQMSLWGATVITNMFSTIPYLGGSMVQWIWGGYSVGNPTLNRFFVLHFMLPFIILLLVMNHIMYLHKSGSSNPLGVNSSLMKIPFHPYYSSKDLFLIIIMMVMMSFIFMLNPNLFMDSENMIEANFMKTPIHIKPEWYFLWLYAMLRSIPNKLGGVVTMAMALIILLLLPMISKYNHLFFMSAFNKFLFWLMILNFMLLTWIGNMAVLPIFQLLGLFSTILYFLLMFLYLLLPVYFKL</sequence>
<evidence type="ECO:0000256" key="3">
    <source>
        <dbReference type="ARBA" id="ARBA00013531"/>
    </source>
</evidence>
<keyword evidence="7 16" id="KW-0812">Transmembrane</keyword>
<dbReference type="AlphaFoldDB" id="C7BG54"/>
<accession>C7BG54</accession>
<protein>
    <recommendedName>
        <fullName evidence="3 16">Cytochrome b</fullName>
    </recommendedName>
</protein>
<feature type="transmembrane region" description="Helical" evidence="16">
    <location>
        <begin position="116"/>
        <end position="137"/>
    </location>
</feature>
<dbReference type="InterPro" id="IPR016174">
    <property type="entry name" value="Di-haem_cyt_TM"/>
</dbReference>
<evidence type="ECO:0000256" key="2">
    <source>
        <dbReference type="ARBA" id="ARBA00004448"/>
    </source>
</evidence>
<geneLocation type="mitochondrion" evidence="19"/>
<dbReference type="InterPro" id="IPR048259">
    <property type="entry name" value="Cytochrome_b_N_euk/bac"/>
</dbReference>
<comment type="similarity">
    <text evidence="16">Belongs to the cytochrome b family.</text>
</comment>
<feature type="transmembrane region" description="Helical" evidence="16">
    <location>
        <begin position="234"/>
        <end position="251"/>
    </location>
</feature>
<feature type="transmembrane region" description="Helical" evidence="16">
    <location>
        <begin position="143"/>
        <end position="162"/>
    </location>
</feature>
<evidence type="ECO:0000256" key="16">
    <source>
        <dbReference type="RuleBase" id="RU362117"/>
    </source>
</evidence>
<dbReference type="PROSITE" id="PS51003">
    <property type="entry name" value="CYTB_CTER"/>
    <property type="match status" value="1"/>
</dbReference>
<dbReference type="CDD" id="cd00284">
    <property type="entry name" value="Cytochrome_b_N"/>
    <property type="match status" value="1"/>
</dbReference>
<evidence type="ECO:0000256" key="9">
    <source>
        <dbReference type="ARBA" id="ARBA00022792"/>
    </source>
</evidence>
<evidence type="ECO:0000256" key="8">
    <source>
        <dbReference type="ARBA" id="ARBA00022723"/>
    </source>
</evidence>
<evidence type="ECO:0000256" key="5">
    <source>
        <dbReference type="ARBA" id="ARBA00022617"/>
    </source>
</evidence>
<name>C7BG54_9ANNE</name>
<dbReference type="Pfam" id="PF00032">
    <property type="entry name" value="Cytochrom_B_C"/>
    <property type="match status" value="1"/>
</dbReference>
<evidence type="ECO:0000256" key="7">
    <source>
        <dbReference type="ARBA" id="ARBA00022692"/>
    </source>
</evidence>
<dbReference type="PROSITE" id="PS51002">
    <property type="entry name" value="CYTB_NTER"/>
    <property type="match status" value="1"/>
</dbReference>
<feature type="transmembrane region" description="Helical" evidence="16">
    <location>
        <begin position="353"/>
        <end position="376"/>
    </location>
</feature>
<reference evidence="19" key="1">
    <citation type="journal article" date="2009" name="BMC Evol. Biol.">
        <title>On the phylogenetic position of Myzostomida: can 77 genes get it wrong?</title>
        <authorList>
            <person name="Bleidorn C."/>
            <person name="Podsiadlowski L."/>
            <person name="Zhong M."/>
            <person name="Eeckhaut I."/>
            <person name="Hartmann S."/>
            <person name="Halanych K.M."/>
            <person name="Tiedemann R."/>
        </authorList>
    </citation>
    <scope>NUCLEOTIDE SEQUENCE</scope>
</reference>
<evidence type="ECO:0000256" key="11">
    <source>
        <dbReference type="ARBA" id="ARBA00022989"/>
    </source>
</evidence>
<feature type="transmembrane region" description="Helical" evidence="16">
    <location>
        <begin position="81"/>
        <end position="104"/>
    </location>
</feature>
<evidence type="ECO:0000256" key="6">
    <source>
        <dbReference type="ARBA" id="ARBA00022660"/>
    </source>
</evidence>
<dbReference type="GO" id="GO:0008121">
    <property type="term" value="F:quinol-cytochrome-c reductase activity"/>
    <property type="evidence" value="ECO:0007669"/>
    <property type="project" value="TreeGrafter"/>
</dbReference>
<reference evidence="19" key="2">
    <citation type="submission" date="2009-04" db="EMBL/GenBank/DDBJ databases">
        <title>Two group II introns and their evolutionary origins in Endomyzostoma (Myzostomida) mitochondrial genome.</title>
        <authorList>
            <person name="Zhong M."/>
            <person name="Bleidorn C."/>
            <person name="Halanych K.M."/>
        </authorList>
    </citation>
    <scope>NUCLEOTIDE SEQUENCE</scope>
</reference>
<dbReference type="GO" id="GO:0006122">
    <property type="term" value="P:mitochondrial electron transport, ubiquinol to cytochrome c"/>
    <property type="evidence" value="ECO:0007669"/>
    <property type="project" value="TreeGrafter"/>
</dbReference>
<evidence type="ECO:0000256" key="10">
    <source>
        <dbReference type="ARBA" id="ARBA00022982"/>
    </source>
</evidence>
<dbReference type="EMBL" id="FJ975144">
    <property type="protein sequence ID" value="ACR55902.1"/>
    <property type="molecule type" value="Genomic_DNA"/>
</dbReference>
<dbReference type="InterPro" id="IPR005798">
    <property type="entry name" value="Cyt_b/b6_C"/>
</dbReference>
<comment type="subcellular location">
    <subcellularLocation>
        <location evidence="2">Mitochondrion inner membrane</location>
        <topology evidence="2">Multi-pass membrane protein</topology>
    </subcellularLocation>
</comment>
<evidence type="ECO:0000256" key="12">
    <source>
        <dbReference type="ARBA" id="ARBA00023004"/>
    </source>
</evidence>
<feature type="transmembrane region" description="Helical" evidence="16">
    <location>
        <begin position="318"/>
        <end position="341"/>
    </location>
</feature>
<organism evidence="19">
    <name type="scientific">Endomyzostoma sp. MZ-2009</name>
    <dbReference type="NCBI Taxonomy" id="644517"/>
    <lineage>
        <taxon>Eukaryota</taxon>
        <taxon>Metazoa</taxon>
        <taxon>Spiralia</taxon>
        <taxon>Lophotrochozoa</taxon>
        <taxon>Annelida</taxon>
        <taxon>Myzostomida</taxon>
        <taxon>Endomyzostomatidae</taxon>
        <taxon>Endomyzostoma</taxon>
    </lineage>
</organism>
<dbReference type="SUPFAM" id="SSF81342">
    <property type="entry name" value="Transmembrane di-heme cytochromes"/>
    <property type="match status" value="1"/>
</dbReference>
<keyword evidence="14 16" id="KW-0496">Mitochondrion</keyword>
<dbReference type="PANTHER" id="PTHR19271">
    <property type="entry name" value="CYTOCHROME B"/>
    <property type="match status" value="1"/>
</dbReference>
<feature type="domain" description="Cytochrome b/b6 N-terminal region profile" evidence="17">
    <location>
        <begin position="6"/>
        <end position="214"/>
    </location>
</feature>
<keyword evidence="12 16" id="KW-0408">Iron</keyword>
<feature type="domain" description="Cytochrome b/b6 C-terminal region profile" evidence="18">
    <location>
        <begin position="215"/>
        <end position="378"/>
    </location>
</feature>
<dbReference type="Pfam" id="PF00033">
    <property type="entry name" value="Cytochrome_B"/>
    <property type="match status" value="1"/>
</dbReference>
<comment type="cofactor">
    <cofactor evidence="16">
        <name>heme b</name>
        <dbReference type="ChEBI" id="CHEBI:60344"/>
    </cofactor>
    <text evidence="16">Binds 2 heme groups non-covalently.</text>
</comment>
<keyword evidence="13" id="KW-0830">Ubiquinone</keyword>
<keyword evidence="9" id="KW-0999">Mitochondrion inner membrane</keyword>
<keyword evidence="6 16" id="KW-0679">Respiratory chain</keyword>
<evidence type="ECO:0000313" key="19">
    <source>
        <dbReference type="EMBL" id="ACR55902.1"/>
    </source>
</evidence>
<dbReference type="InterPro" id="IPR036150">
    <property type="entry name" value="Cyt_b/b6_C_sf"/>
</dbReference>
<dbReference type="GO" id="GO:0016491">
    <property type="term" value="F:oxidoreductase activity"/>
    <property type="evidence" value="ECO:0007669"/>
    <property type="project" value="UniProtKB-UniRule"/>
</dbReference>
<evidence type="ECO:0000256" key="15">
    <source>
        <dbReference type="ARBA" id="ARBA00023136"/>
    </source>
</evidence>
<keyword evidence="11 16" id="KW-1133">Transmembrane helix</keyword>
<dbReference type="GO" id="GO:0046872">
    <property type="term" value="F:metal ion binding"/>
    <property type="evidence" value="ECO:0007669"/>
    <property type="project" value="UniProtKB-UniRule"/>
</dbReference>
<keyword evidence="10 16" id="KW-0249">Electron transport</keyword>
<keyword evidence="15 16" id="KW-0472">Membrane</keyword>
<keyword evidence="4 16" id="KW-0813">Transport</keyword>
<keyword evidence="8 16" id="KW-0479">Metal-binding</keyword>
<keyword evidence="5 16" id="KW-0349">Heme</keyword>
<evidence type="ECO:0000259" key="18">
    <source>
        <dbReference type="PROSITE" id="PS51003"/>
    </source>
</evidence>
<dbReference type="InterPro" id="IPR027387">
    <property type="entry name" value="Cytb/b6-like_sf"/>
</dbReference>
<gene>
    <name evidence="19" type="primary">cytb</name>
</gene>
<dbReference type="Gene3D" id="1.20.810.10">
    <property type="entry name" value="Cytochrome Bc1 Complex, Chain C"/>
    <property type="match status" value="1"/>
</dbReference>
<dbReference type="PANTHER" id="PTHR19271:SF16">
    <property type="entry name" value="CYTOCHROME B"/>
    <property type="match status" value="1"/>
</dbReference>
<feature type="transmembrane region" description="Helical" evidence="16">
    <location>
        <begin position="293"/>
        <end position="312"/>
    </location>
</feature>
<dbReference type="InterPro" id="IPR005797">
    <property type="entry name" value="Cyt_b/b6_N"/>
</dbReference>
<evidence type="ECO:0000256" key="14">
    <source>
        <dbReference type="ARBA" id="ARBA00023128"/>
    </source>
</evidence>
<evidence type="ECO:0000259" key="17">
    <source>
        <dbReference type="PROSITE" id="PS51002"/>
    </source>
</evidence>
<dbReference type="GO" id="GO:0005743">
    <property type="term" value="C:mitochondrial inner membrane"/>
    <property type="evidence" value="ECO:0007669"/>
    <property type="project" value="UniProtKB-SubCell"/>
</dbReference>
<feature type="transmembrane region" description="Helical" evidence="16">
    <location>
        <begin position="183"/>
        <end position="204"/>
    </location>
</feature>
<proteinExistence type="inferred from homology"/>
<comment type="function">
    <text evidence="1 16">Component of the ubiquinol-cytochrome c reductase complex (complex III or cytochrome b-c1 complex) that is part of the mitochondrial respiratory chain. The b-c1 complex mediates electron transfer from ubiquinol to cytochrome c. Contributes to the generation of a proton gradient across the mitochondrial membrane that is then used for ATP synthesis.</text>
</comment>